<name>A0A411PGR5_9GAMM</name>
<dbReference type="RefSeq" id="WP_130599211.1">
    <property type="nucleotide sequence ID" value="NZ_CP036200.1"/>
</dbReference>
<keyword evidence="2" id="KW-0732">Signal</keyword>
<protein>
    <recommendedName>
        <fullName evidence="3">Big-1 domain-containing protein</fullName>
    </recommendedName>
</protein>
<dbReference type="OrthoDB" id="5522233at2"/>
<organism evidence="4 5">
    <name type="scientific">Shewanella maritima</name>
    <dbReference type="NCBI Taxonomy" id="2520507"/>
    <lineage>
        <taxon>Bacteria</taxon>
        <taxon>Pseudomonadati</taxon>
        <taxon>Pseudomonadota</taxon>
        <taxon>Gammaproteobacteria</taxon>
        <taxon>Alteromonadales</taxon>
        <taxon>Shewanellaceae</taxon>
        <taxon>Shewanella</taxon>
    </lineage>
</organism>
<gene>
    <name evidence="4" type="ORF">EXU30_08715</name>
</gene>
<dbReference type="InterPro" id="IPR003344">
    <property type="entry name" value="Big_1_dom"/>
</dbReference>
<evidence type="ECO:0000256" key="2">
    <source>
        <dbReference type="SAM" id="SignalP"/>
    </source>
</evidence>
<sequence length="831" mass="85611">MRLKTIFRTLPFSIASLLLVAGCNGPSDGSTPDPEDITYSLSLSYYTVVDGQCDTTTTEQRFAATESFCAVANVKANNANLANVLVDFSSDNASIAPATTLTDSSGMAKAIVSSADQTAIAGTLTAIYAPANVDSVSDERTYEFTATEPLPPVESYTLTTSISDASGTINHFKVGETVQLNAYFVDGSNEPVTNQLVTFTAGSASLNPATALTQADGKASVSYTPSNDELGAAALSATIEYQGDTFSNTSFYEVRSADDVVPEGTIKIGHFDANNNFVEGVLGTSLTADANDDYIISAGGSFGVTATIVTDDNAGNITRLQTPTSVNFVSDCSANNNASLDSPVTTLSGSASSTFSDTSCSGNSERNDQIVATATVGTTSLSANFDFTLSRQTLASLSFVSADPTQIRVKGAGGTGSSESSLVTFLVTSANGQPAAQQTVDFSLDTVVGGLSFANGQATDQSITNAQGIASVRVQSGTVPTPVRVVASATDIDTGDVVTSQSEQLTVNTGLPQQLGFSISPSVFNPEAGDHNGEEVTISVFASDSFGNPAPDDTTINFTAEGGQIQPSCATSGGSCSVTWTSANPRVTDHRVTILAYALGHETFFDTNGNNIFDDADGGAIAQACLDSNGAAVACTGNGMDIETYHAGGFSDLGDAFRDDSESGSYSSGEPFFNAEGKNSYSPADGLFNGPQCEGRLCGQGQANKTYIRKAFVLTMSGSNAVFALEQDGNPIADTSTDITPIAPGSTSLFSVQLTDSANQMLPYNSTVNVTASEGELTFTSFNIHNATRAGGSTANFALSHAGEAGTALVTVEVVTPKGIKSTYLFAVDLL</sequence>
<evidence type="ECO:0000256" key="1">
    <source>
        <dbReference type="ARBA" id="ARBA00010116"/>
    </source>
</evidence>
<keyword evidence="5" id="KW-1185">Reference proteome</keyword>
<dbReference type="PROSITE" id="PS51257">
    <property type="entry name" value="PROKAR_LIPOPROTEIN"/>
    <property type="match status" value="1"/>
</dbReference>
<dbReference type="AlphaFoldDB" id="A0A411PGR5"/>
<feature type="domain" description="Big-1" evidence="3">
    <location>
        <begin position="155"/>
        <end position="254"/>
    </location>
</feature>
<dbReference type="KEGG" id="smai:EXU30_08715"/>
<dbReference type="EMBL" id="CP036200">
    <property type="protein sequence ID" value="QBF82761.1"/>
    <property type="molecule type" value="Genomic_DNA"/>
</dbReference>
<dbReference type="InterPro" id="IPR008964">
    <property type="entry name" value="Invasin/intimin_cell_adhesion"/>
</dbReference>
<dbReference type="Proteomes" id="UP000291106">
    <property type="component" value="Chromosome"/>
</dbReference>
<evidence type="ECO:0000313" key="4">
    <source>
        <dbReference type="EMBL" id="QBF82761.1"/>
    </source>
</evidence>
<reference evidence="4 5" key="1">
    <citation type="submission" date="2019-02" db="EMBL/GenBank/DDBJ databases">
        <title>Shewanella sp. D4-2 isolated from Dokdo Island.</title>
        <authorList>
            <person name="Baek K."/>
        </authorList>
    </citation>
    <scope>NUCLEOTIDE SEQUENCE [LARGE SCALE GENOMIC DNA]</scope>
    <source>
        <strain evidence="4 5">D4-2</strain>
    </source>
</reference>
<comment type="similarity">
    <text evidence="1">Belongs to the intimin/invasin family.</text>
</comment>
<evidence type="ECO:0000259" key="3">
    <source>
        <dbReference type="PROSITE" id="PS51127"/>
    </source>
</evidence>
<dbReference type="Gene3D" id="2.60.40.10">
    <property type="entry name" value="Immunoglobulins"/>
    <property type="match status" value="4"/>
</dbReference>
<feature type="chain" id="PRO_5019009252" description="Big-1 domain-containing protein" evidence="2">
    <location>
        <begin position="21"/>
        <end position="831"/>
    </location>
</feature>
<proteinExistence type="inferred from homology"/>
<dbReference type="PROSITE" id="PS51127">
    <property type="entry name" value="BIG1"/>
    <property type="match status" value="1"/>
</dbReference>
<dbReference type="SUPFAM" id="SSF49373">
    <property type="entry name" value="Invasin/intimin cell-adhesion fragments"/>
    <property type="match status" value="2"/>
</dbReference>
<dbReference type="InterPro" id="IPR013783">
    <property type="entry name" value="Ig-like_fold"/>
</dbReference>
<accession>A0A411PGR5</accession>
<feature type="signal peptide" evidence="2">
    <location>
        <begin position="1"/>
        <end position="20"/>
    </location>
</feature>
<evidence type="ECO:0000313" key="5">
    <source>
        <dbReference type="Proteomes" id="UP000291106"/>
    </source>
</evidence>